<evidence type="ECO:0000313" key="4">
    <source>
        <dbReference type="Proteomes" id="UP000663193"/>
    </source>
</evidence>
<dbReference type="SUPFAM" id="SSF81383">
    <property type="entry name" value="F-box domain"/>
    <property type="match status" value="1"/>
</dbReference>
<accession>A0A7U2HVS3</accession>
<dbReference type="EMBL" id="CP069025">
    <property type="protein sequence ID" value="QRC93705.1"/>
    <property type="molecule type" value="Genomic_DNA"/>
</dbReference>
<sequence>CSEIQILRRNRTNSFSMLGEADFLKERFLEPIPGEGVIRNMADVLLGVCTPTAELMSPVKYGDARTLCSVHTGVYGRVSHISLDRWHYGSSKIRTLVILLLPFLDISAYKSLKLTSRVWYCTLNLVAPPRFPASHRIPIEIIQHIFNYLHPREFNAARHTCRCWMRASLDKGLLSSMLERGGWSSGAIVDLKRKMHTHDTHGSLVQSKEWLLSQYLSRQCALACNWTGNGLDNRPAVVESTSINCKGFLDGHGSSARIQSTSLIFSASTCGRFVLFARDTLIYIYDTQHGFLIPVASVICPRRVISMSMDVSYGRHAVAALLEGRMGMIYELHHDREGQPEQRRAAVTSHGEKADGTAQKHLSGTQERELDSFQAIDVHSHNEHVGLEGLHDQHSHDRNLITSTWNLNMRSPSKDPVVPVSRVGRLWRQLRDHSSQEGSCSQIVPIGPGTSTFYRHLCSEDDPPRSVSICPQRRCVAFGCSAGIELHWIDALTDQSLSR</sequence>
<dbReference type="InterPro" id="IPR036047">
    <property type="entry name" value="F-box-like_dom_sf"/>
</dbReference>
<proteinExistence type="predicted"/>
<dbReference type="VEuPathDB" id="FungiDB:JI435_039020"/>
<feature type="region of interest" description="Disordered" evidence="1">
    <location>
        <begin position="335"/>
        <end position="366"/>
    </location>
</feature>
<evidence type="ECO:0000259" key="2">
    <source>
        <dbReference type="SMART" id="SM00256"/>
    </source>
</evidence>
<keyword evidence="4" id="KW-1185">Reference proteome</keyword>
<dbReference type="Pfam" id="PF12937">
    <property type="entry name" value="F-box-like"/>
    <property type="match status" value="1"/>
</dbReference>
<dbReference type="OrthoDB" id="1689567at2759"/>
<name>A0A7U2HVS3_PHANO</name>
<dbReference type="InterPro" id="IPR001810">
    <property type="entry name" value="F-box_dom"/>
</dbReference>
<dbReference type="AlphaFoldDB" id="A0A7U2HVS3"/>
<protein>
    <recommendedName>
        <fullName evidence="2">F-box domain-containing protein</fullName>
    </recommendedName>
</protein>
<evidence type="ECO:0000256" key="1">
    <source>
        <dbReference type="SAM" id="MobiDB-lite"/>
    </source>
</evidence>
<dbReference type="Gene3D" id="1.20.1280.50">
    <property type="match status" value="1"/>
</dbReference>
<reference evidence="4" key="1">
    <citation type="journal article" date="2021" name="BMC Genomics">
        <title>Chromosome-level genome assembly and manually-curated proteome of model necrotroph Parastagonospora nodorum Sn15 reveals a genome-wide trove of candidate effector homologs, and redundancy of virulence-related functions within an accessory chromosome.</title>
        <authorList>
            <person name="Bertazzoni S."/>
            <person name="Jones D.A.B."/>
            <person name="Phan H.T."/>
            <person name="Tan K.-C."/>
            <person name="Hane J.K."/>
        </authorList>
    </citation>
    <scope>NUCLEOTIDE SEQUENCE [LARGE SCALE GENOMIC DNA]</scope>
    <source>
        <strain evidence="4">SN15 / ATCC MYA-4574 / FGSC 10173)</strain>
    </source>
</reference>
<organism evidence="3 4">
    <name type="scientific">Phaeosphaeria nodorum (strain SN15 / ATCC MYA-4574 / FGSC 10173)</name>
    <name type="common">Glume blotch fungus</name>
    <name type="synonym">Parastagonospora nodorum</name>
    <dbReference type="NCBI Taxonomy" id="321614"/>
    <lineage>
        <taxon>Eukaryota</taxon>
        <taxon>Fungi</taxon>
        <taxon>Dikarya</taxon>
        <taxon>Ascomycota</taxon>
        <taxon>Pezizomycotina</taxon>
        <taxon>Dothideomycetes</taxon>
        <taxon>Pleosporomycetidae</taxon>
        <taxon>Pleosporales</taxon>
        <taxon>Pleosporineae</taxon>
        <taxon>Phaeosphaeriaceae</taxon>
        <taxon>Parastagonospora</taxon>
    </lineage>
</organism>
<dbReference type="Proteomes" id="UP000663193">
    <property type="component" value="Chromosome 3"/>
</dbReference>
<feature type="non-terminal residue" evidence="3">
    <location>
        <position position="1"/>
    </location>
</feature>
<feature type="domain" description="F-box" evidence="2">
    <location>
        <begin position="137"/>
        <end position="177"/>
    </location>
</feature>
<feature type="compositionally biased region" description="Basic and acidic residues" evidence="1">
    <location>
        <begin position="335"/>
        <end position="355"/>
    </location>
</feature>
<dbReference type="SMART" id="SM00256">
    <property type="entry name" value="FBOX"/>
    <property type="match status" value="1"/>
</dbReference>
<gene>
    <name evidence="3" type="ORF">JI435_039020</name>
</gene>
<evidence type="ECO:0000313" key="3">
    <source>
        <dbReference type="EMBL" id="QRC93705.1"/>
    </source>
</evidence>